<dbReference type="Gramene" id="mRNA:HanXRQr2_Chr08g0360251">
    <property type="protein sequence ID" value="CDS:HanXRQr2_Chr08g0360251.1"/>
    <property type="gene ID" value="HanXRQr2_Chr08g0360251"/>
</dbReference>
<evidence type="ECO:0000313" key="2">
    <source>
        <dbReference type="EMBL" id="KAF5797146.1"/>
    </source>
</evidence>
<dbReference type="Proteomes" id="UP000215914">
    <property type="component" value="Unassembled WGS sequence"/>
</dbReference>
<dbReference type="EMBL" id="MNCJ02000323">
    <property type="protein sequence ID" value="KAF5797146.1"/>
    <property type="molecule type" value="Genomic_DNA"/>
</dbReference>
<keyword evidence="1" id="KW-0472">Membrane</keyword>
<gene>
    <name evidence="2" type="ORF">HanXRQr2_Chr08g0360251</name>
</gene>
<sequence>MHYTLVGTLLYGYSSLMSLPCLFFEKCLTRGSWRFRECNENHFVKCFCESTLVIVV</sequence>
<reference evidence="2" key="1">
    <citation type="journal article" date="2017" name="Nature">
        <title>The sunflower genome provides insights into oil metabolism, flowering and Asterid evolution.</title>
        <authorList>
            <person name="Badouin H."/>
            <person name="Gouzy J."/>
            <person name="Grassa C.J."/>
            <person name="Murat F."/>
            <person name="Staton S.E."/>
            <person name="Cottret L."/>
            <person name="Lelandais-Briere C."/>
            <person name="Owens G.L."/>
            <person name="Carrere S."/>
            <person name="Mayjonade B."/>
            <person name="Legrand L."/>
            <person name="Gill N."/>
            <person name="Kane N.C."/>
            <person name="Bowers J.E."/>
            <person name="Hubner S."/>
            <person name="Bellec A."/>
            <person name="Berard A."/>
            <person name="Berges H."/>
            <person name="Blanchet N."/>
            <person name="Boniface M.C."/>
            <person name="Brunel D."/>
            <person name="Catrice O."/>
            <person name="Chaidir N."/>
            <person name="Claudel C."/>
            <person name="Donnadieu C."/>
            <person name="Faraut T."/>
            <person name="Fievet G."/>
            <person name="Helmstetter N."/>
            <person name="King M."/>
            <person name="Knapp S.J."/>
            <person name="Lai Z."/>
            <person name="Le Paslier M.C."/>
            <person name="Lippi Y."/>
            <person name="Lorenzon L."/>
            <person name="Mandel J.R."/>
            <person name="Marage G."/>
            <person name="Marchand G."/>
            <person name="Marquand E."/>
            <person name="Bret-Mestries E."/>
            <person name="Morien E."/>
            <person name="Nambeesan S."/>
            <person name="Nguyen T."/>
            <person name="Pegot-Espagnet P."/>
            <person name="Pouilly N."/>
            <person name="Raftis F."/>
            <person name="Sallet E."/>
            <person name="Schiex T."/>
            <person name="Thomas J."/>
            <person name="Vandecasteele C."/>
            <person name="Vares D."/>
            <person name="Vear F."/>
            <person name="Vautrin S."/>
            <person name="Crespi M."/>
            <person name="Mangin B."/>
            <person name="Burke J.M."/>
            <person name="Salse J."/>
            <person name="Munos S."/>
            <person name="Vincourt P."/>
            <person name="Rieseberg L.H."/>
            <person name="Langlade N.B."/>
        </authorList>
    </citation>
    <scope>NUCLEOTIDE SEQUENCE</scope>
    <source>
        <tissue evidence="2">Leaves</tissue>
    </source>
</reference>
<evidence type="ECO:0000313" key="3">
    <source>
        <dbReference type="Proteomes" id="UP000215914"/>
    </source>
</evidence>
<keyword evidence="3" id="KW-1185">Reference proteome</keyword>
<protein>
    <submittedName>
        <fullName evidence="2">Uncharacterized protein</fullName>
    </submittedName>
</protein>
<feature type="transmembrane region" description="Helical" evidence="1">
    <location>
        <begin position="6"/>
        <end position="24"/>
    </location>
</feature>
<dbReference type="AlphaFoldDB" id="A0A9K3IIQ2"/>
<evidence type="ECO:0000256" key="1">
    <source>
        <dbReference type="SAM" id="Phobius"/>
    </source>
</evidence>
<organism evidence="2 3">
    <name type="scientific">Helianthus annuus</name>
    <name type="common">Common sunflower</name>
    <dbReference type="NCBI Taxonomy" id="4232"/>
    <lineage>
        <taxon>Eukaryota</taxon>
        <taxon>Viridiplantae</taxon>
        <taxon>Streptophyta</taxon>
        <taxon>Embryophyta</taxon>
        <taxon>Tracheophyta</taxon>
        <taxon>Spermatophyta</taxon>
        <taxon>Magnoliopsida</taxon>
        <taxon>eudicotyledons</taxon>
        <taxon>Gunneridae</taxon>
        <taxon>Pentapetalae</taxon>
        <taxon>asterids</taxon>
        <taxon>campanulids</taxon>
        <taxon>Asterales</taxon>
        <taxon>Asteraceae</taxon>
        <taxon>Asteroideae</taxon>
        <taxon>Heliantheae alliance</taxon>
        <taxon>Heliantheae</taxon>
        <taxon>Helianthus</taxon>
    </lineage>
</organism>
<keyword evidence="1" id="KW-1133">Transmembrane helix</keyword>
<keyword evidence="1" id="KW-0812">Transmembrane</keyword>
<comment type="caution">
    <text evidence="2">The sequence shown here is derived from an EMBL/GenBank/DDBJ whole genome shotgun (WGS) entry which is preliminary data.</text>
</comment>
<reference evidence="2" key="2">
    <citation type="submission" date="2020-06" db="EMBL/GenBank/DDBJ databases">
        <title>Helianthus annuus Genome sequencing and assembly Release 2.</title>
        <authorList>
            <person name="Gouzy J."/>
            <person name="Langlade N."/>
            <person name="Munos S."/>
        </authorList>
    </citation>
    <scope>NUCLEOTIDE SEQUENCE</scope>
    <source>
        <tissue evidence="2">Leaves</tissue>
    </source>
</reference>
<accession>A0A9K3IIQ2</accession>
<proteinExistence type="predicted"/>
<name>A0A9K3IIQ2_HELAN</name>